<evidence type="ECO:0000313" key="2">
    <source>
        <dbReference type="Proteomes" id="UP001305498"/>
    </source>
</evidence>
<sequence length="70" mass="7709">MSVRYDPEADAAYIPIGREPRTGEAEQQIAEIRNPSGTGEIILDFDRDGHLIGVEILEASRLLRAEDLTG</sequence>
<protein>
    <submittedName>
        <fullName evidence="1">DUF2283 domain-containing protein</fullName>
    </submittedName>
</protein>
<dbReference type="Pfam" id="PF10049">
    <property type="entry name" value="DUF2283"/>
    <property type="match status" value="1"/>
</dbReference>
<dbReference type="EMBL" id="CP118157">
    <property type="protein sequence ID" value="WOF21470.1"/>
    <property type="molecule type" value="Genomic_DNA"/>
</dbReference>
<name>A0AA97FFS5_9MICO</name>
<dbReference type="InterPro" id="IPR019270">
    <property type="entry name" value="DUF2283"/>
</dbReference>
<evidence type="ECO:0000313" key="1">
    <source>
        <dbReference type="EMBL" id="WOF21470.1"/>
    </source>
</evidence>
<reference evidence="1 2" key="1">
    <citation type="submission" date="2023-02" db="EMBL/GenBank/DDBJ databases">
        <title>Microbacterium betulae sp. nov., isolated from birch wood.</title>
        <authorList>
            <person name="Pasciak M."/>
            <person name="Pawlik K.J."/>
            <person name="Martynowski D."/>
            <person name="Laczmanski L."/>
            <person name="Ciekot J."/>
            <person name="Szponar B."/>
            <person name="Wojcik-Fatla A."/>
            <person name="Mackiewicz B."/>
            <person name="Farian E."/>
            <person name="Cholewa G."/>
            <person name="Cholewa A."/>
            <person name="Dutkiewicz J."/>
        </authorList>
    </citation>
    <scope>NUCLEOTIDE SEQUENCE [LARGE SCALE GENOMIC DNA]</scope>
    <source>
        <strain evidence="1 2">AB</strain>
    </source>
</reference>
<keyword evidence="2" id="KW-1185">Reference proteome</keyword>
<dbReference type="RefSeq" id="WP_317137946.1">
    <property type="nucleotide sequence ID" value="NZ_CP118157.1"/>
</dbReference>
<accession>A0AA97FFS5</accession>
<gene>
    <name evidence="1" type="ORF">N8K70_08650</name>
</gene>
<dbReference type="KEGG" id="mbet:N8K70_08650"/>
<dbReference type="AlphaFoldDB" id="A0AA97FFS5"/>
<dbReference type="Proteomes" id="UP001305498">
    <property type="component" value="Chromosome"/>
</dbReference>
<organism evidence="1 2">
    <name type="scientific">Microbacterium betulae</name>
    <dbReference type="NCBI Taxonomy" id="2981139"/>
    <lineage>
        <taxon>Bacteria</taxon>
        <taxon>Bacillati</taxon>
        <taxon>Actinomycetota</taxon>
        <taxon>Actinomycetes</taxon>
        <taxon>Micrococcales</taxon>
        <taxon>Microbacteriaceae</taxon>
        <taxon>Microbacterium</taxon>
    </lineage>
</organism>
<proteinExistence type="predicted"/>